<accession>A0ABX0HEL7</accession>
<name>A0ABX0HEL7_9BACT</name>
<comment type="caution">
    <text evidence="1">The sequence shown here is derived from an EMBL/GenBank/DDBJ whole genome shotgun (WGS) entry which is preliminary data.</text>
</comment>
<sequence>MNFFDNFDGDDLKDAINKQLIDRFCTLSETEQQENVFDELHKKNMLVPAVYLDKVLTKAHREWENKEIKKRLFSIIPSVNRRIKREFFEVCQTRKENLTSKNKFYFLRKSFRIWVRENALNVLNKDTITQIIDTVQGEKEPVFGLLMQYNDEWPYGFLAGKSQPQDVSRELISTSWERTEEDLLAAEATEQLNQICWVHFTIWFKSKLNWGLRNRDYAVRDEADVDSQAISNRLTDEAADEPLEEDSLRLIPLFGVFLLREEQYTCINKRYRFDDPDNDEMRTYQEVADALCITVRDVTTHLFRGHERLRTMVKNAYRGSVAVPTDKEAYKTLMDICNIEAKNADDEKHWIAPCMRILGQDERTVLEKLIANEPQREQLDQNETKVFESATSKLSSMILGRRAYPYLSI</sequence>
<dbReference type="Proteomes" id="UP000649799">
    <property type="component" value="Unassembled WGS sequence"/>
</dbReference>
<reference evidence="1 2" key="1">
    <citation type="submission" date="2020-03" db="EMBL/GenBank/DDBJ databases">
        <title>Cyclobacterium plantarum sp. nov., a marine bacterium isolated from a coastal-marine wetland.</title>
        <authorList>
            <person name="Sanchez-Porro C."/>
            <person name="Ventosa A."/>
            <person name="Amoozegar M."/>
        </authorList>
    </citation>
    <scope>NUCLEOTIDE SEQUENCE [LARGE SCALE GENOMIC DNA]</scope>
    <source>
        <strain evidence="1 2">GBPx2</strain>
    </source>
</reference>
<dbReference type="RefSeq" id="WP_166149865.1">
    <property type="nucleotide sequence ID" value="NZ_JAANYN010000009.1"/>
</dbReference>
<protein>
    <submittedName>
        <fullName evidence="1">Uncharacterized protein</fullName>
    </submittedName>
</protein>
<evidence type="ECO:0000313" key="1">
    <source>
        <dbReference type="EMBL" id="NHE58967.1"/>
    </source>
</evidence>
<keyword evidence="2" id="KW-1185">Reference proteome</keyword>
<dbReference type="EMBL" id="JAANYN010000009">
    <property type="protein sequence ID" value="NHE58967.1"/>
    <property type="molecule type" value="Genomic_DNA"/>
</dbReference>
<gene>
    <name evidence="1" type="ORF">G9Q97_19335</name>
</gene>
<evidence type="ECO:0000313" key="2">
    <source>
        <dbReference type="Proteomes" id="UP000649799"/>
    </source>
</evidence>
<proteinExistence type="predicted"/>
<organism evidence="1 2">
    <name type="scientific">Cyclobacterium plantarum</name>
    <dbReference type="NCBI Taxonomy" id="2716263"/>
    <lineage>
        <taxon>Bacteria</taxon>
        <taxon>Pseudomonadati</taxon>
        <taxon>Bacteroidota</taxon>
        <taxon>Cytophagia</taxon>
        <taxon>Cytophagales</taxon>
        <taxon>Cyclobacteriaceae</taxon>
        <taxon>Cyclobacterium</taxon>
    </lineage>
</organism>